<reference evidence="3 4" key="1">
    <citation type="journal article" date="2020" name="G3 (Bethesda)">
        <title>Improved Reference Genome for Cyclotella cryptica CCMP332, a Model for Cell Wall Morphogenesis, Salinity Adaptation, and Lipid Production in Diatoms (Bacillariophyta).</title>
        <authorList>
            <person name="Roberts W.R."/>
            <person name="Downey K.M."/>
            <person name="Ruck E.C."/>
            <person name="Traller J.C."/>
            <person name="Alverson A.J."/>
        </authorList>
    </citation>
    <scope>NUCLEOTIDE SEQUENCE [LARGE SCALE GENOMIC DNA]</scope>
    <source>
        <strain evidence="3 4">CCMP332</strain>
    </source>
</reference>
<comment type="caution">
    <text evidence="3">The sequence shown here is derived from an EMBL/GenBank/DDBJ whole genome shotgun (WGS) entry which is preliminary data.</text>
</comment>
<dbReference type="AlphaFoldDB" id="A0ABD3PBH3"/>
<feature type="region of interest" description="Disordered" evidence="1">
    <location>
        <begin position="48"/>
        <end position="67"/>
    </location>
</feature>
<dbReference type="EMBL" id="JABMIG020000216">
    <property type="protein sequence ID" value="KAL3785379.1"/>
    <property type="molecule type" value="Genomic_DNA"/>
</dbReference>
<keyword evidence="4" id="KW-1185">Reference proteome</keyword>
<feature type="region of interest" description="Disordered" evidence="1">
    <location>
        <begin position="79"/>
        <end position="107"/>
    </location>
</feature>
<feature type="region of interest" description="Disordered" evidence="1">
    <location>
        <begin position="237"/>
        <end position="288"/>
    </location>
</feature>
<organism evidence="3 4">
    <name type="scientific">Cyclotella cryptica</name>
    <dbReference type="NCBI Taxonomy" id="29204"/>
    <lineage>
        <taxon>Eukaryota</taxon>
        <taxon>Sar</taxon>
        <taxon>Stramenopiles</taxon>
        <taxon>Ochrophyta</taxon>
        <taxon>Bacillariophyta</taxon>
        <taxon>Coscinodiscophyceae</taxon>
        <taxon>Thalassiosirophycidae</taxon>
        <taxon>Stephanodiscales</taxon>
        <taxon>Stephanodiscaceae</taxon>
        <taxon>Cyclotella</taxon>
    </lineage>
</organism>
<accession>A0ABD3PBH3</accession>
<feature type="transmembrane region" description="Helical" evidence="2">
    <location>
        <begin position="157"/>
        <end position="178"/>
    </location>
</feature>
<protein>
    <submittedName>
        <fullName evidence="3">Uncharacterized protein</fullName>
    </submittedName>
</protein>
<dbReference type="Proteomes" id="UP001516023">
    <property type="component" value="Unassembled WGS sequence"/>
</dbReference>
<feature type="region of interest" description="Disordered" evidence="1">
    <location>
        <begin position="337"/>
        <end position="369"/>
    </location>
</feature>
<evidence type="ECO:0000313" key="4">
    <source>
        <dbReference type="Proteomes" id="UP001516023"/>
    </source>
</evidence>
<name>A0ABD3PBH3_9STRA</name>
<gene>
    <name evidence="3" type="ORF">HJC23_011062</name>
</gene>
<keyword evidence="2" id="KW-0812">Transmembrane</keyword>
<feature type="compositionally biased region" description="Polar residues" evidence="1">
    <location>
        <begin position="273"/>
        <end position="288"/>
    </location>
</feature>
<proteinExistence type="predicted"/>
<evidence type="ECO:0000256" key="1">
    <source>
        <dbReference type="SAM" id="MobiDB-lite"/>
    </source>
</evidence>
<sequence>MAHQPPVSPDARKKKPALPSLLSNLRNAQAAIVGGVTAGNEGRPLIGVSGTNPSKNGNGIGGSSYAADRSNMKRSIAAATTSVNTRPPSVLDPSPSTRINTGGGNVSASLSSTLTSLSLRFENSWRKRNQHLHKEDDSVRHNNRRRRPIRVSIPQSFLVSSLCFFVGVPLLVLLYVLARKSVFGDEGAGEVGGVSEHKYEVKAFDINGEFAEEPPTELDKLQDLDEVDKNSGAVNFIGSDSLGVDPLNEQGDSNGSNQDKAREGTVEGAPLQHSDQSQDNAGNLRGYQSSNIDIDNKLESADFASGSELHSTSNNTITDLIKATAVVPEQSANILGINPVNDEEKDKELIGGVESLQGNTNDGDEDESV</sequence>
<keyword evidence="2" id="KW-0472">Membrane</keyword>
<keyword evidence="2" id="KW-1133">Transmembrane helix</keyword>
<evidence type="ECO:0000313" key="3">
    <source>
        <dbReference type="EMBL" id="KAL3785379.1"/>
    </source>
</evidence>
<evidence type="ECO:0000256" key="2">
    <source>
        <dbReference type="SAM" id="Phobius"/>
    </source>
</evidence>